<evidence type="ECO:0000313" key="2">
    <source>
        <dbReference type="Proteomes" id="UP000712600"/>
    </source>
</evidence>
<dbReference type="Proteomes" id="UP000712600">
    <property type="component" value="Unassembled WGS sequence"/>
</dbReference>
<proteinExistence type="predicted"/>
<gene>
    <name evidence="1" type="ORF">F2Q69_00038388</name>
</gene>
<accession>A0A8S9SM22</accession>
<reference evidence="1" key="1">
    <citation type="submission" date="2019-12" db="EMBL/GenBank/DDBJ databases">
        <title>Genome sequencing and annotation of Brassica cretica.</title>
        <authorList>
            <person name="Studholme D.J."/>
            <person name="Sarris P."/>
        </authorList>
    </citation>
    <scope>NUCLEOTIDE SEQUENCE</scope>
    <source>
        <strain evidence="1">PFS-109/04</strain>
        <tissue evidence="1">Leaf</tissue>
    </source>
</reference>
<organism evidence="1 2">
    <name type="scientific">Brassica cretica</name>
    <name type="common">Mustard</name>
    <dbReference type="NCBI Taxonomy" id="69181"/>
    <lineage>
        <taxon>Eukaryota</taxon>
        <taxon>Viridiplantae</taxon>
        <taxon>Streptophyta</taxon>
        <taxon>Embryophyta</taxon>
        <taxon>Tracheophyta</taxon>
        <taxon>Spermatophyta</taxon>
        <taxon>Magnoliopsida</taxon>
        <taxon>eudicotyledons</taxon>
        <taxon>Gunneridae</taxon>
        <taxon>Pentapetalae</taxon>
        <taxon>rosids</taxon>
        <taxon>malvids</taxon>
        <taxon>Brassicales</taxon>
        <taxon>Brassicaceae</taxon>
        <taxon>Brassiceae</taxon>
        <taxon>Brassica</taxon>
    </lineage>
</organism>
<evidence type="ECO:0000313" key="1">
    <source>
        <dbReference type="EMBL" id="KAF3601899.1"/>
    </source>
</evidence>
<dbReference type="AlphaFoldDB" id="A0A8S9SM22"/>
<sequence>MIHENAENQLSSSHLNKMGTMMLAILVLRPYVLQTLILSGHDHYQCTLTHKSEKQDL</sequence>
<comment type="caution">
    <text evidence="1">The sequence shown here is derived from an EMBL/GenBank/DDBJ whole genome shotgun (WGS) entry which is preliminary data.</text>
</comment>
<name>A0A8S9SM22_BRACR</name>
<protein>
    <submittedName>
        <fullName evidence="1">Uncharacterized protein</fullName>
    </submittedName>
</protein>
<dbReference type="EMBL" id="QGKX02000004">
    <property type="protein sequence ID" value="KAF3601899.1"/>
    <property type="molecule type" value="Genomic_DNA"/>
</dbReference>